<evidence type="ECO:0008006" key="3">
    <source>
        <dbReference type="Google" id="ProtNLM"/>
    </source>
</evidence>
<gene>
    <name evidence="1" type="ORF">BP00DRAFT_483565</name>
</gene>
<organism evidence="1 2">
    <name type="scientific">Aspergillus indologenus CBS 114.80</name>
    <dbReference type="NCBI Taxonomy" id="1450541"/>
    <lineage>
        <taxon>Eukaryota</taxon>
        <taxon>Fungi</taxon>
        <taxon>Dikarya</taxon>
        <taxon>Ascomycota</taxon>
        <taxon>Pezizomycotina</taxon>
        <taxon>Eurotiomycetes</taxon>
        <taxon>Eurotiomycetidae</taxon>
        <taxon>Eurotiales</taxon>
        <taxon>Aspergillaceae</taxon>
        <taxon>Aspergillus</taxon>
        <taxon>Aspergillus subgen. Circumdati</taxon>
    </lineage>
</organism>
<accession>A0A2V5IJS7</accession>
<evidence type="ECO:0000313" key="2">
    <source>
        <dbReference type="Proteomes" id="UP000248817"/>
    </source>
</evidence>
<protein>
    <recommendedName>
        <fullName evidence="3">Protein kinase domain-containing protein</fullName>
    </recommendedName>
</protein>
<dbReference type="EMBL" id="KZ825465">
    <property type="protein sequence ID" value="PYI36391.1"/>
    <property type="molecule type" value="Genomic_DNA"/>
</dbReference>
<reference evidence="1 2" key="1">
    <citation type="submission" date="2018-02" db="EMBL/GenBank/DDBJ databases">
        <title>The genomes of Aspergillus section Nigri reveals drivers in fungal speciation.</title>
        <authorList>
            <consortium name="DOE Joint Genome Institute"/>
            <person name="Vesth T.C."/>
            <person name="Nybo J."/>
            <person name="Theobald S."/>
            <person name="Brandl J."/>
            <person name="Frisvad J.C."/>
            <person name="Nielsen K.F."/>
            <person name="Lyhne E.K."/>
            <person name="Kogle M.E."/>
            <person name="Kuo A."/>
            <person name="Riley R."/>
            <person name="Clum A."/>
            <person name="Nolan M."/>
            <person name="Lipzen A."/>
            <person name="Salamov A."/>
            <person name="Henrissat B."/>
            <person name="Wiebenga A."/>
            <person name="De vries R.P."/>
            <person name="Grigoriev I.V."/>
            <person name="Mortensen U.H."/>
            <person name="Andersen M.R."/>
            <person name="Baker S.E."/>
        </authorList>
    </citation>
    <scope>NUCLEOTIDE SEQUENCE [LARGE SCALE GENOMIC DNA]</scope>
    <source>
        <strain evidence="1 2">CBS 114.80</strain>
    </source>
</reference>
<dbReference type="Proteomes" id="UP000248817">
    <property type="component" value="Unassembled WGS sequence"/>
</dbReference>
<proteinExistence type="predicted"/>
<dbReference type="SUPFAM" id="SSF56112">
    <property type="entry name" value="Protein kinase-like (PK-like)"/>
    <property type="match status" value="1"/>
</dbReference>
<sequence length="168" mass="19277">MMRSATLVRRARNFEEAKYQSPSPRKVVESHRTIYTFRSHRLPKGMLWGQPVICDLDRADIRGLGVMVWDIFKDRDLFNALNEDEDYSPSHHVAEMVGCLGLPPVSFVRRCLETRNDFTDEGNWLGAGGVSVPATFLQGFIRLMLQWIPEKRKVAQELLNDPWLNSGS</sequence>
<keyword evidence="2" id="KW-1185">Reference proteome</keyword>
<name>A0A2V5IJS7_9EURO</name>
<dbReference type="AlphaFoldDB" id="A0A2V5IJS7"/>
<dbReference type="Gene3D" id="1.10.510.10">
    <property type="entry name" value="Transferase(Phosphotransferase) domain 1"/>
    <property type="match status" value="1"/>
</dbReference>
<dbReference type="InterPro" id="IPR011009">
    <property type="entry name" value="Kinase-like_dom_sf"/>
</dbReference>
<evidence type="ECO:0000313" key="1">
    <source>
        <dbReference type="EMBL" id="PYI36391.1"/>
    </source>
</evidence>